<reference evidence="1" key="1">
    <citation type="submission" date="2021-01" db="EMBL/GenBank/DDBJ databases">
        <authorList>
            <consortium name="Genoscope - CEA"/>
            <person name="William W."/>
        </authorList>
    </citation>
    <scope>NUCLEOTIDE SEQUENCE</scope>
</reference>
<dbReference type="Proteomes" id="UP000692954">
    <property type="component" value="Unassembled WGS sequence"/>
</dbReference>
<evidence type="ECO:0000313" key="2">
    <source>
        <dbReference type="Proteomes" id="UP000692954"/>
    </source>
</evidence>
<accession>A0A8S1RRM6</accession>
<name>A0A8S1RRM6_9CILI</name>
<comment type="caution">
    <text evidence="1">The sequence shown here is derived from an EMBL/GenBank/DDBJ whole genome shotgun (WGS) entry which is preliminary data.</text>
</comment>
<dbReference type="EMBL" id="CAJJDN010000230">
    <property type="protein sequence ID" value="CAD8129565.1"/>
    <property type="molecule type" value="Genomic_DNA"/>
</dbReference>
<proteinExistence type="predicted"/>
<dbReference type="AlphaFoldDB" id="A0A8S1RRM6"/>
<gene>
    <name evidence="1" type="ORF">PSON_ATCC_30995.1.T2300007</name>
</gene>
<protein>
    <submittedName>
        <fullName evidence="1">Uncharacterized protein</fullName>
    </submittedName>
</protein>
<evidence type="ECO:0000313" key="1">
    <source>
        <dbReference type="EMBL" id="CAD8129565.1"/>
    </source>
</evidence>
<keyword evidence="2" id="KW-1185">Reference proteome</keyword>
<organism evidence="1 2">
    <name type="scientific">Paramecium sonneborni</name>
    <dbReference type="NCBI Taxonomy" id="65129"/>
    <lineage>
        <taxon>Eukaryota</taxon>
        <taxon>Sar</taxon>
        <taxon>Alveolata</taxon>
        <taxon>Ciliophora</taxon>
        <taxon>Intramacronucleata</taxon>
        <taxon>Oligohymenophorea</taxon>
        <taxon>Peniculida</taxon>
        <taxon>Parameciidae</taxon>
        <taxon>Paramecium</taxon>
    </lineage>
</organism>
<sequence>MCINQPFISFQTNQFIRKSWKGNGQRLKDQSSLNRDKKKKFKMSSIHLEENLKFTIRRGEERIIFECISSQVKLHIKERTEKSCYLGLLFKSI</sequence>